<gene>
    <name evidence="1" type="ORF">FPAR1323_LOCUS8271</name>
</gene>
<sequence>MSIPTDADFESVGVTNIVDYEIKLNQASSPRQRSATWTRRRPSAGVLTASSRPLAEKLGKFLTLLMARLAVDVMKVDEIAAPGSELILRNFVPRFLSRGQLEALSVYNHRL</sequence>
<evidence type="ECO:0000313" key="1">
    <source>
        <dbReference type="EMBL" id="CAD9414328.1"/>
    </source>
</evidence>
<organism evidence="1">
    <name type="scientific">Florenciella parvula</name>
    <dbReference type="NCBI Taxonomy" id="236787"/>
    <lineage>
        <taxon>Eukaryota</taxon>
        <taxon>Sar</taxon>
        <taxon>Stramenopiles</taxon>
        <taxon>Ochrophyta</taxon>
        <taxon>Dictyochophyceae</taxon>
        <taxon>Florenciellales</taxon>
        <taxon>Florenciella</taxon>
    </lineage>
</organism>
<reference evidence="1" key="1">
    <citation type="submission" date="2021-01" db="EMBL/GenBank/DDBJ databases">
        <authorList>
            <person name="Corre E."/>
            <person name="Pelletier E."/>
            <person name="Niang G."/>
            <person name="Scheremetjew M."/>
            <person name="Finn R."/>
            <person name="Kale V."/>
            <person name="Holt S."/>
            <person name="Cochrane G."/>
            <person name="Meng A."/>
            <person name="Brown T."/>
            <person name="Cohen L."/>
        </authorList>
    </citation>
    <scope>NUCLEOTIDE SEQUENCE</scope>
    <source>
        <strain evidence="1">RCC1693</strain>
    </source>
</reference>
<accession>A0A7S2C3R9</accession>
<name>A0A7S2C3R9_9STRA</name>
<dbReference type="AlphaFoldDB" id="A0A7S2C3R9"/>
<dbReference type="EMBL" id="HBGT01015500">
    <property type="protein sequence ID" value="CAD9414328.1"/>
    <property type="molecule type" value="Transcribed_RNA"/>
</dbReference>
<proteinExistence type="predicted"/>
<protein>
    <submittedName>
        <fullName evidence="1">Uncharacterized protein</fullName>
    </submittedName>
</protein>